<dbReference type="RefSeq" id="XP_046008610.1">
    <property type="nucleotide sequence ID" value="XM_046159387.1"/>
</dbReference>
<dbReference type="EMBL" id="JAGTJQ010000009">
    <property type="protein sequence ID" value="KAH7025062.1"/>
    <property type="molecule type" value="Genomic_DNA"/>
</dbReference>
<gene>
    <name evidence="2" type="ORF">B0I36DRAFT_366958</name>
</gene>
<dbReference type="OrthoDB" id="3473305at2759"/>
<reference evidence="2" key="1">
    <citation type="journal article" date="2021" name="Nat. Commun.">
        <title>Genetic determinants of endophytism in the Arabidopsis root mycobiome.</title>
        <authorList>
            <person name="Mesny F."/>
            <person name="Miyauchi S."/>
            <person name="Thiergart T."/>
            <person name="Pickel B."/>
            <person name="Atanasova L."/>
            <person name="Karlsson M."/>
            <person name="Huettel B."/>
            <person name="Barry K.W."/>
            <person name="Haridas S."/>
            <person name="Chen C."/>
            <person name="Bauer D."/>
            <person name="Andreopoulos W."/>
            <person name="Pangilinan J."/>
            <person name="LaButti K."/>
            <person name="Riley R."/>
            <person name="Lipzen A."/>
            <person name="Clum A."/>
            <person name="Drula E."/>
            <person name="Henrissat B."/>
            <person name="Kohler A."/>
            <person name="Grigoriev I.V."/>
            <person name="Martin F.M."/>
            <person name="Hacquard S."/>
        </authorList>
    </citation>
    <scope>NUCLEOTIDE SEQUENCE</scope>
    <source>
        <strain evidence="2">MPI-CAGE-CH-0230</strain>
    </source>
</reference>
<keyword evidence="3" id="KW-1185">Reference proteome</keyword>
<dbReference type="AlphaFoldDB" id="A0A9P9BLM9"/>
<dbReference type="GeneID" id="70188933"/>
<dbReference type="PANTHER" id="PTHR35910">
    <property type="entry name" value="2EXR DOMAIN-CONTAINING PROTEIN"/>
    <property type="match status" value="1"/>
</dbReference>
<evidence type="ECO:0000313" key="3">
    <source>
        <dbReference type="Proteomes" id="UP000756346"/>
    </source>
</evidence>
<comment type="caution">
    <text evidence="2">The sequence shown here is derived from an EMBL/GenBank/DDBJ whole genome shotgun (WGS) entry which is preliminary data.</text>
</comment>
<feature type="domain" description="2EXR" evidence="1">
    <location>
        <begin position="9"/>
        <end position="134"/>
    </location>
</feature>
<dbReference type="Pfam" id="PF20150">
    <property type="entry name" value="2EXR"/>
    <property type="match status" value="1"/>
</dbReference>
<proteinExistence type="predicted"/>
<sequence length="278" mass="32519">MPDGPTTTFHAFLSLPTELRIQIWRNTVHPRILHMCRKEDVALEPLEESAHKGAESSTHLSSGYQERCVTYLATTTPIPPVMQVSREARRLGLYQRAWVQSDCEKNPDDGEHDERLRLLPWQRYIWVNWDIDILSIGSLPLESLQPCTPLIRRLCLSREVGDEWRYKQDSGLQDFASLEEIYVECDTLLWYWSETLKNRSWPCPADRVFLVKSANRRMTKAVDIERFNAWVNDELKRQRVFDASRQCHDMFRWPAYEKFAEGLVYDFPDVALARAGAT</sequence>
<evidence type="ECO:0000259" key="1">
    <source>
        <dbReference type="Pfam" id="PF20150"/>
    </source>
</evidence>
<dbReference type="PANTHER" id="PTHR35910:SF1">
    <property type="entry name" value="2EXR DOMAIN-CONTAINING PROTEIN"/>
    <property type="match status" value="1"/>
</dbReference>
<organism evidence="2 3">
    <name type="scientific">Microdochium trichocladiopsis</name>
    <dbReference type="NCBI Taxonomy" id="1682393"/>
    <lineage>
        <taxon>Eukaryota</taxon>
        <taxon>Fungi</taxon>
        <taxon>Dikarya</taxon>
        <taxon>Ascomycota</taxon>
        <taxon>Pezizomycotina</taxon>
        <taxon>Sordariomycetes</taxon>
        <taxon>Xylariomycetidae</taxon>
        <taxon>Xylariales</taxon>
        <taxon>Microdochiaceae</taxon>
        <taxon>Microdochium</taxon>
    </lineage>
</organism>
<evidence type="ECO:0000313" key="2">
    <source>
        <dbReference type="EMBL" id="KAH7025062.1"/>
    </source>
</evidence>
<accession>A0A9P9BLM9</accession>
<protein>
    <recommendedName>
        <fullName evidence="1">2EXR domain-containing protein</fullName>
    </recommendedName>
</protein>
<name>A0A9P9BLM9_9PEZI</name>
<dbReference type="Proteomes" id="UP000756346">
    <property type="component" value="Unassembled WGS sequence"/>
</dbReference>
<dbReference type="InterPro" id="IPR045518">
    <property type="entry name" value="2EXR"/>
</dbReference>